<dbReference type="Proteomes" id="UP000694548">
    <property type="component" value="Chromosome sgr05"/>
</dbReference>
<dbReference type="AlphaFoldDB" id="A0A8C6KQN7"/>
<feature type="chain" id="PRO_5034453934" evidence="2">
    <location>
        <begin position="25"/>
        <end position="105"/>
    </location>
</feature>
<accession>A0A8C6KQN7</accession>
<dbReference type="Ensembl" id="ENSNFUT00015006360.1">
    <property type="protein sequence ID" value="ENSNFUP00015006038.1"/>
    <property type="gene ID" value="ENSNFUG00015003014.1"/>
</dbReference>
<evidence type="ECO:0000256" key="1">
    <source>
        <dbReference type="SAM" id="Phobius"/>
    </source>
</evidence>
<feature type="signal peptide" evidence="2">
    <location>
        <begin position="1"/>
        <end position="24"/>
    </location>
</feature>
<evidence type="ECO:0000256" key="2">
    <source>
        <dbReference type="SAM" id="SignalP"/>
    </source>
</evidence>
<reference evidence="3" key="1">
    <citation type="submission" date="2014-08" db="EMBL/GenBank/DDBJ databases">
        <authorList>
            <person name="Senf B."/>
            <person name="Petzold A."/>
            <person name="Downie B.R."/>
            <person name="Koch P."/>
            <person name="Platzer M."/>
        </authorList>
    </citation>
    <scope>NUCLEOTIDE SEQUENCE [LARGE SCALE GENOMIC DNA]</scope>
    <source>
        <strain evidence="3">GRZ</strain>
    </source>
</reference>
<sequence>MKTFVLVAAVGAIITFISLQESSAAPVAQVTTLSTLMENMMTDSPDVVDPEVIEETWRVILVLSVYLKLNIFKNVYCNKLRDAFIFFIFFLFFCCLESIWISLVK</sequence>
<name>A0A8C6KQN7_NOTFU</name>
<reference evidence="3" key="2">
    <citation type="submission" date="2025-08" db="UniProtKB">
        <authorList>
            <consortium name="Ensembl"/>
        </authorList>
    </citation>
    <scope>IDENTIFICATION</scope>
</reference>
<organism evidence="3 4">
    <name type="scientific">Nothobranchius furzeri</name>
    <name type="common">Turquoise killifish</name>
    <dbReference type="NCBI Taxonomy" id="105023"/>
    <lineage>
        <taxon>Eukaryota</taxon>
        <taxon>Metazoa</taxon>
        <taxon>Chordata</taxon>
        <taxon>Craniata</taxon>
        <taxon>Vertebrata</taxon>
        <taxon>Euteleostomi</taxon>
        <taxon>Actinopterygii</taxon>
        <taxon>Neopterygii</taxon>
        <taxon>Teleostei</taxon>
        <taxon>Neoteleostei</taxon>
        <taxon>Acanthomorphata</taxon>
        <taxon>Ovalentaria</taxon>
        <taxon>Atherinomorphae</taxon>
        <taxon>Cyprinodontiformes</taxon>
        <taxon>Nothobranchiidae</taxon>
        <taxon>Nothobranchius</taxon>
    </lineage>
</organism>
<keyword evidence="4" id="KW-1185">Reference proteome</keyword>
<reference evidence="3" key="3">
    <citation type="submission" date="2025-09" db="UniProtKB">
        <authorList>
            <consortium name="Ensembl"/>
        </authorList>
    </citation>
    <scope>IDENTIFICATION</scope>
</reference>
<evidence type="ECO:0000313" key="4">
    <source>
        <dbReference type="Proteomes" id="UP000694548"/>
    </source>
</evidence>
<keyword evidence="2" id="KW-0732">Signal</keyword>
<protein>
    <submittedName>
        <fullName evidence="3">Uncharacterized protein</fullName>
    </submittedName>
</protein>
<proteinExistence type="predicted"/>
<keyword evidence="1" id="KW-0472">Membrane</keyword>
<keyword evidence="1" id="KW-0812">Transmembrane</keyword>
<keyword evidence="1" id="KW-1133">Transmembrane helix</keyword>
<feature type="transmembrane region" description="Helical" evidence="1">
    <location>
        <begin position="84"/>
        <end position="103"/>
    </location>
</feature>
<evidence type="ECO:0000313" key="3">
    <source>
        <dbReference type="Ensembl" id="ENSNFUP00015006038.1"/>
    </source>
</evidence>